<keyword evidence="3" id="KW-1185">Reference proteome</keyword>
<dbReference type="OrthoDB" id="9801227at2"/>
<dbReference type="RefSeq" id="WP_136850196.1">
    <property type="nucleotide sequence ID" value="NZ_SWCI01000001.1"/>
</dbReference>
<dbReference type="Pfam" id="PF12973">
    <property type="entry name" value="Cupin_7"/>
    <property type="match status" value="1"/>
</dbReference>
<proteinExistence type="predicted"/>
<dbReference type="Gene3D" id="2.60.120.10">
    <property type="entry name" value="Jelly Rolls"/>
    <property type="match status" value="1"/>
</dbReference>
<evidence type="ECO:0000313" key="3">
    <source>
        <dbReference type="Proteomes" id="UP000305674"/>
    </source>
</evidence>
<dbReference type="InterPro" id="IPR025979">
    <property type="entry name" value="ChrR-like_cupin_dom"/>
</dbReference>
<sequence length="206" mass="22641">MLPLNMAFDKPLVIDTRTLPWQASPSPGVWRKRLECVAEELGHVTSLVRYEPGSRFPNHGHPAGEELLVLEGVFSDESGHFEAGSYLRNPPGSGHAPGSEPGCVLLVKLCQFAEDDGQSLVIPGLLGSPSRELHRHGAERVCWFRLQPGEDLPPQPFSCEFFLVDGALEGPRHRLSGGHWCRFPAGVCPPLRAKQPSLVWLKSGHF</sequence>
<name>A0A4U1BIS6_9GAMM</name>
<dbReference type="AlphaFoldDB" id="A0A4U1BIS6"/>
<reference evidence="2 3" key="1">
    <citation type="submission" date="2019-04" db="EMBL/GenBank/DDBJ databases">
        <authorList>
            <person name="Hwang J.C."/>
        </authorList>
    </citation>
    <scope>NUCLEOTIDE SEQUENCE [LARGE SCALE GENOMIC DNA]</scope>
    <source>
        <strain evidence="2 3">IMCC35001</strain>
    </source>
</reference>
<dbReference type="Proteomes" id="UP000305674">
    <property type="component" value="Unassembled WGS sequence"/>
</dbReference>
<accession>A0A4U1BIS6</accession>
<dbReference type="InterPro" id="IPR011051">
    <property type="entry name" value="RmlC_Cupin_sf"/>
</dbReference>
<feature type="domain" description="ChrR-like cupin" evidence="1">
    <location>
        <begin position="11"/>
        <end position="112"/>
    </location>
</feature>
<evidence type="ECO:0000313" key="2">
    <source>
        <dbReference type="EMBL" id="TKB51025.1"/>
    </source>
</evidence>
<dbReference type="SUPFAM" id="SSF51182">
    <property type="entry name" value="RmlC-like cupins"/>
    <property type="match status" value="2"/>
</dbReference>
<dbReference type="CDD" id="cd20303">
    <property type="entry name" value="cupin_ChrR_1"/>
    <property type="match status" value="1"/>
</dbReference>
<gene>
    <name evidence="2" type="ORF">FCL40_00275</name>
</gene>
<organism evidence="2 3">
    <name type="scientific">Ferrimonas sediminicola</name>
    <dbReference type="NCBI Taxonomy" id="2569538"/>
    <lineage>
        <taxon>Bacteria</taxon>
        <taxon>Pseudomonadati</taxon>
        <taxon>Pseudomonadota</taxon>
        <taxon>Gammaproteobacteria</taxon>
        <taxon>Alteromonadales</taxon>
        <taxon>Ferrimonadaceae</taxon>
        <taxon>Ferrimonas</taxon>
    </lineage>
</organism>
<dbReference type="EMBL" id="SWCI01000001">
    <property type="protein sequence ID" value="TKB51025.1"/>
    <property type="molecule type" value="Genomic_DNA"/>
</dbReference>
<protein>
    <recommendedName>
        <fullName evidence="1">ChrR-like cupin domain-containing protein</fullName>
    </recommendedName>
</protein>
<evidence type="ECO:0000259" key="1">
    <source>
        <dbReference type="Pfam" id="PF12973"/>
    </source>
</evidence>
<dbReference type="InterPro" id="IPR014710">
    <property type="entry name" value="RmlC-like_jellyroll"/>
</dbReference>
<comment type="caution">
    <text evidence="2">The sequence shown here is derived from an EMBL/GenBank/DDBJ whole genome shotgun (WGS) entry which is preliminary data.</text>
</comment>